<gene>
    <name evidence="1" type="ORF">ILUMI_18273</name>
</gene>
<name>A0A8K0CK73_IGNLU</name>
<dbReference type="OrthoDB" id="6778909at2759"/>
<evidence type="ECO:0000313" key="2">
    <source>
        <dbReference type="Proteomes" id="UP000801492"/>
    </source>
</evidence>
<comment type="caution">
    <text evidence="1">The sequence shown here is derived from an EMBL/GenBank/DDBJ whole genome shotgun (WGS) entry which is preliminary data.</text>
</comment>
<reference evidence="1" key="1">
    <citation type="submission" date="2019-08" db="EMBL/GenBank/DDBJ databases">
        <title>The genome of the North American firefly Photinus pyralis.</title>
        <authorList>
            <consortium name="Photinus pyralis genome working group"/>
            <person name="Fallon T.R."/>
            <person name="Sander Lower S.E."/>
            <person name="Weng J.-K."/>
        </authorList>
    </citation>
    <scope>NUCLEOTIDE SEQUENCE</scope>
    <source>
        <strain evidence="1">TRF0915ILg1</strain>
        <tissue evidence="1">Whole body</tissue>
    </source>
</reference>
<dbReference type="Proteomes" id="UP000801492">
    <property type="component" value="Unassembled WGS sequence"/>
</dbReference>
<proteinExistence type="predicted"/>
<dbReference type="EMBL" id="VTPC01081189">
    <property type="protein sequence ID" value="KAF2887899.1"/>
    <property type="molecule type" value="Genomic_DNA"/>
</dbReference>
<keyword evidence="2" id="KW-1185">Reference proteome</keyword>
<protein>
    <submittedName>
        <fullName evidence="1">Uncharacterized protein</fullName>
    </submittedName>
</protein>
<accession>A0A8K0CK73</accession>
<organism evidence="1 2">
    <name type="scientific">Ignelater luminosus</name>
    <name type="common">Cucubano</name>
    <name type="synonym">Pyrophorus luminosus</name>
    <dbReference type="NCBI Taxonomy" id="2038154"/>
    <lineage>
        <taxon>Eukaryota</taxon>
        <taxon>Metazoa</taxon>
        <taxon>Ecdysozoa</taxon>
        <taxon>Arthropoda</taxon>
        <taxon>Hexapoda</taxon>
        <taxon>Insecta</taxon>
        <taxon>Pterygota</taxon>
        <taxon>Neoptera</taxon>
        <taxon>Endopterygota</taxon>
        <taxon>Coleoptera</taxon>
        <taxon>Polyphaga</taxon>
        <taxon>Elateriformia</taxon>
        <taxon>Elateroidea</taxon>
        <taxon>Elateridae</taxon>
        <taxon>Agrypninae</taxon>
        <taxon>Pyrophorini</taxon>
        <taxon>Ignelater</taxon>
    </lineage>
</organism>
<evidence type="ECO:0000313" key="1">
    <source>
        <dbReference type="EMBL" id="KAF2887899.1"/>
    </source>
</evidence>
<dbReference type="AlphaFoldDB" id="A0A8K0CK73"/>
<sequence>MSLIESIEPFNPNKDDFQSYMDRMEQYFIVNTVEQEMNVPLFITLVGGETYNILKNLLYPDTPSAEQQTKVVNQEVTVNTVTKWNGHKEGNSEKTKWNKKQEKHYKPCCRCGRRHEEKKCPAKHWQCFACKKKGHIAHSKLCKVNCVEDSLPSTCELSNSDSEEEIANYMKEVYHCKSRQGRLDQGPVTIKLLVQDKKKVDAINNGMSGQTKPTFAQITASKSNIEMINKSKCKTYIYPKEYTAAATSEDTKKILTSVGPQLLKIKPDRVIKVKNKGVLIESFDREITKLTNNKDLSRLGLEVRLPEKVWSPFIFNNVPSSLSEIEF</sequence>